<dbReference type="GO" id="GO:0006817">
    <property type="term" value="P:phosphate ion transport"/>
    <property type="evidence" value="ECO:0007669"/>
    <property type="project" value="UniProtKB-KW"/>
</dbReference>
<dbReference type="FunFam" id="1.20.58.220:FF:000004">
    <property type="entry name" value="Phosphate-specific transport system accessory protein PhoU"/>
    <property type="match status" value="1"/>
</dbReference>
<comment type="subunit">
    <text evidence="3 7">Homodimer.</text>
</comment>
<evidence type="ECO:0000256" key="2">
    <source>
        <dbReference type="ARBA" id="ARBA00008107"/>
    </source>
</evidence>
<comment type="similarity">
    <text evidence="2 7">Belongs to the PhoU family.</text>
</comment>
<evidence type="ECO:0000256" key="1">
    <source>
        <dbReference type="ARBA" id="ARBA00004496"/>
    </source>
</evidence>
<keyword evidence="5 7" id="KW-0963">Cytoplasm</keyword>
<keyword evidence="6 7" id="KW-0592">Phosphate transport</keyword>
<evidence type="ECO:0000313" key="10">
    <source>
        <dbReference type="Proteomes" id="UP000228921"/>
    </source>
</evidence>
<comment type="caution">
    <text evidence="9">The sequence shown here is derived from an EMBL/GenBank/DDBJ whole genome shotgun (WGS) entry which is preliminary data.</text>
</comment>
<dbReference type="Gene3D" id="1.20.58.220">
    <property type="entry name" value="Phosphate transport system protein phou homolog 2, domain 2"/>
    <property type="match status" value="1"/>
</dbReference>
<proteinExistence type="inferred from homology"/>
<reference evidence="9 10" key="1">
    <citation type="submission" date="2017-11" db="EMBL/GenBank/DDBJ databases">
        <title>Evolution of Phototrophy in the Chloroflexi Phylum Driven by Horizontal Gene Transfer.</title>
        <authorList>
            <person name="Ward L.M."/>
            <person name="Hemp J."/>
            <person name="Shih P.M."/>
            <person name="Mcglynn S.E."/>
            <person name="Fischer W."/>
        </authorList>
    </citation>
    <scope>NUCLEOTIDE SEQUENCE [LARGE SCALE GENOMIC DNA]</scope>
    <source>
        <strain evidence="9">CP2_2F</strain>
    </source>
</reference>
<dbReference type="SUPFAM" id="SSF109755">
    <property type="entry name" value="PhoU-like"/>
    <property type="match status" value="1"/>
</dbReference>
<feature type="domain" description="PhoU" evidence="8">
    <location>
        <begin position="129"/>
        <end position="213"/>
    </location>
</feature>
<dbReference type="GO" id="GO:0005737">
    <property type="term" value="C:cytoplasm"/>
    <property type="evidence" value="ECO:0007669"/>
    <property type="project" value="UniProtKB-SubCell"/>
</dbReference>
<dbReference type="PANTHER" id="PTHR42930:SF3">
    <property type="entry name" value="PHOSPHATE-SPECIFIC TRANSPORT SYSTEM ACCESSORY PROTEIN PHOU"/>
    <property type="match status" value="1"/>
</dbReference>
<dbReference type="GO" id="GO:0045936">
    <property type="term" value="P:negative regulation of phosphate metabolic process"/>
    <property type="evidence" value="ECO:0007669"/>
    <property type="project" value="InterPro"/>
</dbReference>
<gene>
    <name evidence="9" type="primary">phoU</name>
    <name evidence="9" type="ORF">CUN51_04925</name>
</gene>
<dbReference type="InterPro" id="IPR038078">
    <property type="entry name" value="PhoU-like_sf"/>
</dbReference>
<evidence type="ECO:0000256" key="4">
    <source>
        <dbReference type="ARBA" id="ARBA00022448"/>
    </source>
</evidence>
<dbReference type="InterPro" id="IPR028366">
    <property type="entry name" value="PhoU"/>
</dbReference>
<comment type="function">
    <text evidence="7">Plays a role in the regulation of phosphate uptake.</text>
</comment>
<dbReference type="PIRSF" id="PIRSF003107">
    <property type="entry name" value="PhoU"/>
    <property type="match status" value="1"/>
</dbReference>
<feature type="domain" description="PhoU" evidence="8">
    <location>
        <begin position="25"/>
        <end position="112"/>
    </location>
</feature>
<name>A0A2M8P0Y8_9CHLR</name>
<keyword evidence="4 7" id="KW-0813">Transport</keyword>
<evidence type="ECO:0000256" key="6">
    <source>
        <dbReference type="ARBA" id="ARBA00022592"/>
    </source>
</evidence>
<organism evidence="9 10">
    <name type="scientific">Candidatus Thermofonsia Clade 1 bacterium</name>
    <dbReference type="NCBI Taxonomy" id="2364210"/>
    <lineage>
        <taxon>Bacteria</taxon>
        <taxon>Bacillati</taxon>
        <taxon>Chloroflexota</taxon>
        <taxon>Candidatus Thermofontia</taxon>
        <taxon>Candidatus Thermofonsia Clade 1</taxon>
    </lineage>
</organism>
<dbReference type="EMBL" id="PGTK01000004">
    <property type="protein sequence ID" value="PJF31214.1"/>
    <property type="molecule type" value="Genomic_DNA"/>
</dbReference>
<accession>A0A2M8P0Y8</accession>
<dbReference type="Pfam" id="PF01895">
    <property type="entry name" value="PhoU"/>
    <property type="match status" value="2"/>
</dbReference>
<dbReference type="InterPro" id="IPR026022">
    <property type="entry name" value="PhoU_dom"/>
</dbReference>
<evidence type="ECO:0000256" key="3">
    <source>
        <dbReference type="ARBA" id="ARBA00011738"/>
    </source>
</evidence>
<dbReference type="AlphaFoldDB" id="A0A2M8P0Y8"/>
<dbReference type="PANTHER" id="PTHR42930">
    <property type="entry name" value="PHOSPHATE-SPECIFIC TRANSPORT SYSTEM ACCESSORY PROTEIN PHOU"/>
    <property type="match status" value="1"/>
</dbReference>
<sequence>MNRRCEMVTLRSTFERQLKTLNNDLLRLAELVETQLVEAVRALQQHDFEAARRIEAFDATINRLRYEIEEQCYTLLALQQPNAGDLRRIVAAVSIATNLERMGDHAAGIARIALRTESLPAAVHLPLFTDMARLAAENLHQATIAFENGDAALARQVVRRDDEVDALHKRVYDYLIKTMTENSAAVEYATLLLWVSHDIERFADRVSNICERIVYVITGVLFEPRSSTAL</sequence>
<protein>
    <recommendedName>
        <fullName evidence="7">Phosphate-specific transport system accessory protein PhoU</fullName>
    </recommendedName>
</protein>
<dbReference type="NCBIfam" id="TIGR02135">
    <property type="entry name" value="phoU_full"/>
    <property type="match status" value="1"/>
</dbReference>
<evidence type="ECO:0000256" key="5">
    <source>
        <dbReference type="ARBA" id="ARBA00022490"/>
    </source>
</evidence>
<comment type="subcellular location">
    <subcellularLocation>
        <location evidence="1 7">Cytoplasm</location>
    </subcellularLocation>
</comment>
<evidence type="ECO:0000259" key="8">
    <source>
        <dbReference type="Pfam" id="PF01895"/>
    </source>
</evidence>
<dbReference type="GO" id="GO:0030643">
    <property type="term" value="P:intracellular phosphate ion homeostasis"/>
    <property type="evidence" value="ECO:0007669"/>
    <property type="project" value="InterPro"/>
</dbReference>
<dbReference type="Proteomes" id="UP000228921">
    <property type="component" value="Unassembled WGS sequence"/>
</dbReference>
<evidence type="ECO:0000313" key="9">
    <source>
        <dbReference type="EMBL" id="PJF31214.1"/>
    </source>
</evidence>
<evidence type="ECO:0000256" key="7">
    <source>
        <dbReference type="PIRNR" id="PIRNR003107"/>
    </source>
</evidence>